<dbReference type="UniPathway" id="UPA00219"/>
<name>A0A1M5PT03_FLAJO</name>
<feature type="active site" description="Proton donor/acceptor" evidence="7">
    <location>
        <position position="194"/>
    </location>
</feature>
<dbReference type="GO" id="GO:0005576">
    <property type="term" value="C:extracellular region"/>
    <property type="evidence" value="ECO:0007669"/>
    <property type="project" value="TreeGrafter"/>
</dbReference>
<dbReference type="SUPFAM" id="SSF141523">
    <property type="entry name" value="L,D-transpeptidase catalytic domain-like"/>
    <property type="match status" value="1"/>
</dbReference>
<keyword evidence="6 7" id="KW-0961">Cell wall biogenesis/degradation</keyword>
<dbReference type="InterPro" id="IPR005490">
    <property type="entry name" value="LD_TPept_cat_dom"/>
</dbReference>
<comment type="pathway">
    <text evidence="1 7">Cell wall biogenesis; peptidoglycan biosynthesis.</text>
</comment>
<dbReference type="PANTHER" id="PTHR30582:SF2">
    <property type="entry name" value="L,D-TRANSPEPTIDASE YCIB-RELATED"/>
    <property type="match status" value="1"/>
</dbReference>
<dbReference type="Proteomes" id="UP000184112">
    <property type="component" value="Unassembled WGS sequence"/>
</dbReference>
<keyword evidence="8" id="KW-0732">Signal</keyword>
<evidence type="ECO:0000256" key="6">
    <source>
        <dbReference type="ARBA" id="ARBA00023316"/>
    </source>
</evidence>
<dbReference type="GO" id="GO:0008360">
    <property type="term" value="P:regulation of cell shape"/>
    <property type="evidence" value="ECO:0007669"/>
    <property type="project" value="UniProtKB-UniRule"/>
</dbReference>
<reference evidence="10 11" key="1">
    <citation type="submission" date="2016-11" db="EMBL/GenBank/DDBJ databases">
        <authorList>
            <person name="Jaros S."/>
            <person name="Januszkiewicz K."/>
            <person name="Wedrychowicz H."/>
        </authorList>
    </citation>
    <scope>NUCLEOTIDE SEQUENCE [LARGE SCALE GENOMIC DNA]</scope>
    <source>
        <strain evidence="10 11">DSM 6792</strain>
    </source>
</reference>
<evidence type="ECO:0000313" key="10">
    <source>
        <dbReference type="EMBL" id="SHH05077.1"/>
    </source>
</evidence>
<keyword evidence="5 7" id="KW-0573">Peptidoglycan synthesis</keyword>
<evidence type="ECO:0000256" key="1">
    <source>
        <dbReference type="ARBA" id="ARBA00004752"/>
    </source>
</evidence>
<protein>
    <submittedName>
        <fullName evidence="10">L,D-transpeptidase catalytic domain</fullName>
    </submittedName>
</protein>
<feature type="active site" description="Nucleophile" evidence="7">
    <location>
        <position position="207"/>
    </location>
</feature>
<dbReference type="GO" id="GO:0016740">
    <property type="term" value="F:transferase activity"/>
    <property type="evidence" value="ECO:0007669"/>
    <property type="project" value="UniProtKB-KW"/>
</dbReference>
<feature type="domain" description="L,D-TPase catalytic" evidence="9">
    <location>
        <begin position="121"/>
        <end position="243"/>
    </location>
</feature>
<dbReference type="GO" id="GO:0071555">
    <property type="term" value="P:cell wall organization"/>
    <property type="evidence" value="ECO:0007669"/>
    <property type="project" value="UniProtKB-UniRule"/>
</dbReference>
<dbReference type="PROSITE" id="PS51257">
    <property type="entry name" value="PROKAR_LIPOPROTEIN"/>
    <property type="match status" value="1"/>
</dbReference>
<evidence type="ECO:0000256" key="2">
    <source>
        <dbReference type="ARBA" id="ARBA00005992"/>
    </source>
</evidence>
<dbReference type="CDD" id="cd16913">
    <property type="entry name" value="YkuD_like"/>
    <property type="match status" value="1"/>
</dbReference>
<evidence type="ECO:0000256" key="7">
    <source>
        <dbReference type="PROSITE-ProRule" id="PRU01373"/>
    </source>
</evidence>
<comment type="similarity">
    <text evidence="2">Belongs to the YkuD family.</text>
</comment>
<dbReference type="AlphaFoldDB" id="A0A1M5PT03"/>
<dbReference type="GO" id="GO:0071972">
    <property type="term" value="F:peptidoglycan L,D-transpeptidase activity"/>
    <property type="evidence" value="ECO:0007669"/>
    <property type="project" value="TreeGrafter"/>
</dbReference>
<dbReference type="GO" id="GO:0018104">
    <property type="term" value="P:peptidoglycan-protein cross-linking"/>
    <property type="evidence" value="ECO:0007669"/>
    <property type="project" value="TreeGrafter"/>
</dbReference>
<evidence type="ECO:0000313" key="11">
    <source>
        <dbReference type="Proteomes" id="UP000184112"/>
    </source>
</evidence>
<evidence type="ECO:0000256" key="8">
    <source>
        <dbReference type="SAM" id="SignalP"/>
    </source>
</evidence>
<proteinExistence type="inferred from homology"/>
<dbReference type="PROSITE" id="PS52029">
    <property type="entry name" value="LD_TPASE"/>
    <property type="match status" value="1"/>
</dbReference>
<evidence type="ECO:0000256" key="5">
    <source>
        <dbReference type="ARBA" id="ARBA00022984"/>
    </source>
</evidence>
<keyword evidence="4 7" id="KW-0133">Cell shape</keyword>
<dbReference type="Pfam" id="PF03734">
    <property type="entry name" value="YkuD"/>
    <property type="match status" value="1"/>
</dbReference>
<organism evidence="10 11">
    <name type="scientific">Flavobacterium johnsoniae</name>
    <name type="common">Cytophaga johnsonae</name>
    <dbReference type="NCBI Taxonomy" id="986"/>
    <lineage>
        <taxon>Bacteria</taxon>
        <taxon>Pseudomonadati</taxon>
        <taxon>Bacteroidota</taxon>
        <taxon>Flavobacteriia</taxon>
        <taxon>Flavobacteriales</taxon>
        <taxon>Flavobacteriaceae</taxon>
        <taxon>Flavobacterium</taxon>
    </lineage>
</organism>
<dbReference type="EMBL" id="FQWH01000006">
    <property type="protein sequence ID" value="SHH05077.1"/>
    <property type="molecule type" value="Genomic_DNA"/>
</dbReference>
<feature type="chain" id="PRO_5011979683" evidence="8">
    <location>
        <begin position="26"/>
        <end position="298"/>
    </location>
</feature>
<evidence type="ECO:0000259" key="9">
    <source>
        <dbReference type="PROSITE" id="PS52029"/>
    </source>
</evidence>
<evidence type="ECO:0000256" key="4">
    <source>
        <dbReference type="ARBA" id="ARBA00022960"/>
    </source>
</evidence>
<dbReference type="InterPro" id="IPR050979">
    <property type="entry name" value="LD-transpeptidase"/>
</dbReference>
<evidence type="ECO:0000256" key="3">
    <source>
        <dbReference type="ARBA" id="ARBA00022679"/>
    </source>
</evidence>
<dbReference type="InterPro" id="IPR038063">
    <property type="entry name" value="Transpep_catalytic_dom"/>
</dbReference>
<sequence>MKKLYYTANVLLILMLGLMVSCKKSDTITLTDNTEKAKPKKTIEHKKPESSVSYQFTNAKEWLKTNEADSTKMDIVYAVNRTDKANLKKLDSIVIPSDFSGDLVYYLSFPLHVTALEDVSKIIIFSYPTQTFAAYENGELVRTGPTNMGRKKDPTPTGLFFTNWKAEKTTSTFNDEWELKWNFNIENKLGVGFHQYELPGYPASHSCLRLLEKDAKYLYKFADEWILKDKENVKVKGTPVVVFGSYDFDGPKPWLQLASDPKTLSISENEIENEVKPFIQKILENQKLRETEQQTAAL</sequence>
<keyword evidence="3" id="KW-0808">Transferase</keyword>
<dbReference type="Gene3D" id="2.40.440.10">
    <property type="entry name" value="L,D-transpeptidase catalytic domain-like"/>
    <property type="match status" value="1"/>
</dbReference>
<gene>
    <name evidence="10" type="ORF">SAMN05444388_10643</name>
</gene>
<accession>A0A1M5PT03</accession>
<dbReference type="PANTHER" id="PTHR30582">
    <property type="entry name" value="L,D-TRANSPEPTIDASE"/>
    <property type="match status" value="1"/>
</dbReference>
<feature type="signal peptide" evidence="8">
    <location>
        <begin position="1"/>
        <end position="25"/>
    </location>
</feature>
<dbReference type="RefSeq" id="WP_073409827.1">
    <property type="nucleotide sequence ID" value="NZ_FQWH01000006.1"/>
</dbReference>